<keyword evidence="8" id="KW-1185">Reference proteome</keyword>
<comment type="similarity">
    <text evidence="2">Belongs to the nucleobase:cation symporter-2 (NCS2) (TC 2.A.40) family.</text>
</comment>
<evidence type="ECO:0000256" key="6">
    <source>
        <dbReference type="SAM" id="Phobius"/>
    </source>
</evidence>
<evidence type="ECO:0000256" key="4">
    <source>
        <dbReference type="ARBA" id="ARBA00022989"/>
    </source>
</evidence>
<accession>A0AAV7SQN5</accession>
<comment type="subcellular location">
    <subcellularLocation>
        <location evidence="1">Membrane</location>
        <topology evidence="1">Multi-pass membrane protein</topology>
    </subcellularLocation>
</comment>
<evidence type="ECO:0000256" key="3">
    <source>
        <dbReference type="ARBA" id="ARBA00022692"/>
    </source>
</evidence>
<evidence type="ECO:0000313" key="8">
    <source>
        <dbReference type="Proteomes" id="UP001066276"/>
    </source>
</evidence>
<dbReference type="PANTHER" id="PTHR11119">
    <property type="entry name" value="XANTHINE-URACIL / VITAMIN C PERMEASE FAMILY MEMBER"/>
    <property type="match status" value="1"/>
</dbReference>
<dbReference type="GO" id="GO:0022857">
    <property type="term" value="F:transmembrane transporter activity"/>
    <property type="evidence" value="ECO:0007669"/>
    <property type="project" value="InterPro"/>
</dbReference>
<keyword evidence="3 6" id="KW-0812">Transmembrane</keyword>
<dbReference type="EMBL" id="JANPWB010000008">
    <property type="protein sequence ID" value="KAJ1166450.1"/>
    <property type="molecule type" value="Genomic_DNA"/>
</dbReference>
<dbReference type="Proteomes" id="UP001066276">
    <property type="component" value="Chromosome 4_2"/>
</dbReference>
<organism evidence="7 8">
    <name type="scientific">Pleurodeles waltl</name>
    <name type="common">Iberian ribbed newt</name>
    <dbReference type="NCBI Taxonomy" id="8319"/>
    <lineage>
        <taxon>Eukaryota</taxon>
        <taxon>Metazoa</taxon>
        <taxon>Chordata</taxon>
        <taxon>Craniata</taxon>
        <taxon>Vertebrata</taxon>
        <taxon>Euteleostomi</taxon>
        <taxon>Amphibia</taxon>
        <taxon>Batrachia</taxon>
        <taxon>Caudata</taxon>
        <taxon>Salamandroidea</taxon>
        <taxon>Salamandridae</taxon>
        <taxon>Pleurodelinae</taxon>
        <taxon>Pleurodeles</taxon>
    </lineage>
</organism>
<feature type="transmembrane region" description="Helical" evidence="6">
    <location>
        <begin position="107"/>
        <end position="127"/>
    </location>
</feature>
<dbReference type="AlphaFoldDB" id="A0AAV7SQN5"/>
<evidence type="ECO:0000256" key="2">
    <source>
        <dbReference type="ARBA" id="ARBA00008821"/>
    </source>
</evidence>
<evidence type="ECO:0000256" key="1">
    <source>
        <dbReference type="ARBA" id="ARBA00004141"/>
    </source>
</evidence>
<gene>
    <name evidence="7" type="ORF">NDU88_006853</name>
</gene>
<proteinExistence type="inferred from homology"/>
<sequence>MTSPNKDLSFSGVQNPVFMIEDGNHNCVVIECSDSGNELDEKDNKGSHRDASHTKMLYGVTEIPPWHLCIFLGVQHYLTALGGNLSVPLILSKELCLTHDPLTQSHIISTTFFVSGICTILQVVLGVSGNVRIGPKMPAW</sequence>
<dbReference type="Pfam" id="PF00860">
    <property type="entry name" value="Xan_ur_permease"/>
    <property type="match status" value="1"/>
</dbReference>
<keyword evidence="4 6" id="KW-1133">Transmembrane helix</keyword>
<evidence type="ECO:0000256" key="5">
    <source>
        <dbReference type="ARBA" id="ARBA00023136"/>
    </source>
</evidence>
<dbReference type="InterPro" id="IPR006043">
    <property type="entry name" value="NCS2"/>
</dbReference>
<keyword evidence="5 6" id="KW-0472">Membrane</keyword>
<name>A0AAV7SQN5_PLEWA</name>
<reference evidence="7" key="1">
    <citation type="journal article" date="2022" name="bioRxiv">
        <title>Sequencing and chromosome-scale assembly of the giantPleurodeles waltlgenome.</title>
        <authorList>
            <person name="Brown T."/>
            <person name="Elewa A."/>
            <person name="Iarovenko S."/>
            <person name="Subramanian E."/>
            <person name="Araus A.J."/>
            <person name="Petzold A."/>
            <person name="Susuki M."/>
            <person name="Suzuki K.-i.T."/>
            <person name="Hayashi T."/>
            <person name="Toyoda A."/>
            <person name="Oliveira C."/>
            <person name="Osipova E."/>
            <person name="Leigh N.D."/>
            <person name="Simon A."/>
            <person name="Yun M.H."/>
        </authorList>
    </citation>
    <scope>NUCLEOTIDE SEQUENCE</scope>
    <source>
        <strain evidence="7">20211129_DDA</strain>
        <tissue evidence="7">Liver</tissue>
    </source>
</reference>
<comment type="caution">
    <text evidence="7">The sequence shown here is derived from an EMBL/GenBank/DDBJ whole genome shotgun (WGS) entry which is preliminary data.</text>
</comment>
<dbReference type="GO" id="GO:0016020">
    <property type="term" value="C:membrane"/>
    <property type="evidence" value="ECO:0007669"/>
    <property type="project" value="UniProtKB-SubCell"/>
</dbReference>
<protein>
    <submittedName>
        <fullName evidence="7">Uncharacterized protein</fullName>
    </submittedName>
</protein>
<evidence type="ECO:0000313" key="7">
    <source>
        <dbReference type="EMBL" id="KAJ1166450.1"/>
    </source>
</evidence>